<feature type="transmembrane region" description="Helical" evidence="6">
    <location>
        <begin position="1535"/>
        <end position="1552"/>
    </location>
</feature>
<dbReference type="InterPro" id="IPR008979">
    <property type="entry name" value="Galactose-bd-like_sf"/>
</dbReference>
<accession>A0A1I0ES05</accession>
<dbReference type="SMART" id="SM00812">
    <property type="entry name" value="Alpha_L_fucos"/>
    <property type="match status" value="1"/>
</dbReference>
<sequence length="1558" mass="170286">MKSNKIVLSLAMVMSLVAGSYGTISINAVGNYIGDDDLSNTQTSAPASWGVTPTKEQYRYQKEELAGFVHFGPNTFNEIEWGENYGNRTPDEIFKLEKDFDAKTLVKAFKDAGFKKIIVTAKHHDGFCIWNSQYTDYDVAETSYKNGNGDILAEISAECSKYDIDMGLYLSPWDIHEPSYGYYDENGNATTEDKDVLDYNDYYVNQLNEILGNDKYGNNGHFSEIWMDGAKGSGANAQKYDFKRWYDTIQAQEGEEAGFDSECMIFQCGANTTVRWIGNENGFAAKNTWSKSNVDIDADTCNDNVQGSYSLGFENGNKWTVPEADARITSGWFWGTRKNTPKSLTDLGQMYFNSVGHNAPLLLNVPPNADGTVDQVILDRLAEFGENIADTFETNLATNASIKASSVRGNDINYKPGNVIDRNDDTYWTVDDGTQEGTLLIDLGSTKTFDVVSIEEAIQFGQSINEYKIEYRNGENSDWKIMDEGETIGAKRLVRTSAIKADQIRITVDTNKSDALPIISEVGVYKATDGFELAGTAPDEMDVIDIEDTNITDGAGFTFNGRWYSENGNNYINGTNRYANAGASLTITFTGSKIYLMGTKDPNHGVASIAIDGGEAVKVDTNARPRATGQMIFASEDLEDGEHTLTLNVDSKAIGIEAAYVINNGGKGMIGLEQSSYTMNENERMDVKIVRVGGSNGTISAKLQPNPGSAIQDDFNTELISDIIMADGVKEITAPVETRRNTNATGDRVFSIELTDPSNGLILGFVDKANVTIKDTETSSLEALNKLLETANQKNKDWYISGWDNFEQALANANEISNKLDASILEIENAIETLTEAEKDLVKREKYTVEDPFVLPWKKGSSATLEAEFVTEIVNDESNDNGWPCVITEATWASNGKFIDAINHGDMIKYAYNAPKKGTYHVKAYYRSGATVNKLAWSEENGKIESGEVSAGASSTAATHTAEFDLNVKEAGAGVLVFTGPAGKSPQLDKLEITPLEIELSTFNIEAVVNEGGTITDEGTTTVTEGDSKTYNIVADDGYEIKDVLINGESVGKVESYTFENVLANAKIEVIFTFSKYTENNPFIFPDLNDIVTLEAEFVSEIINDESNDYGWPCVITEASWASNGKFIDAINHGDIIKYNYNAPKAGTYHVKAYYRSGSNTNELVWSEENGKIESGKVSAGASSTATTHTAEFDLNVKEAGNGVLIFTGPVGKSPQLDKFEIEFVKGAEVDADKTALDKLIKEIDDLDETVYTAESWNVLQNVLMSAKDILSKEDAMQEEVDNIVDLLKAAKDALVEVEIIEANKTALSIAIDMAEAVSQEQLDKVVPVVADEFNAALENAQTVYADASATQAEVDEAFDRLASVMHMLDFFKGDKAALLKMMDQIGKLTASEYIESTWNALQAVLPSVNGVLGNENAMQEEVDEVYTKLVKAFVNLRLKPNKDLLQGLINQANGLNRANYSAASLKLVDDVMEKASAVLNNPEATKEEVETVVAELTKVLSGLETKPGSAVDTSIPVKLGDKIAGVKTGDITNMMYSLGGLAVASAVFYLNKKRKKI</sequence>
<dbReference type="OrthoDB" id="107551at2"/>
<feature type="signal peptide" evidence="7">
    <location>
        <begin position="1"/>
        <end position="20"/>
    </location>
</feature>
<dbReference type="Proteomes" id="UP000198558">
    <property type="component" value="Unassembled WGS sequence"/>
</dbReference>
<dbReference type="InterPro" id="IPR057739">
    <property type="entry name" value="Glyco_hydro_29_N"/>
</dbReference>
<evidence type="ECO:0000256" key="7">
    <source>
        <dbReference type="SAM" id="SignalP"/>
    </source>
</evidence>
<dbReference type="GO" id="GO:0004560">
    <property type="term" value="F:alpha-L-fucosidase activity"/>
    <property type="evidence" value="ECO:0007669"/>
    <property type="project" value="InterPro"/>
</dbReference>
<gene>
    <name evidence="9" type="ORF">SAMN04489758_1143</name>
</gene>
<keyword evidence="10" id="KW-1185">Reference proteome</keyword>
<organism evidence="9 10">
    <name type="scientific">Thomasclavelia cocleata</name>
    <dbReference type="NCBI Taxonomy" id="69824"/>
    <lineage>
        <taxon>Bacteria</taxon>
        <taxon>Bacillati</taxon>
        <taxon>Bacillota</taxon>
        <taxon>Erysipelotrichia</taxon>
        <taxon>Erysipelotrichales</taxon>
        <taxon>Coprobacillaceae</taxon>
        <taxon>Thomasclavelia</taxon>
    </lineage>
</organism>
<feature type="chain" id="PRO_5039295196" description="alpha-L-fucosidase" evidence="7">
    <location>
        <begin position="21"/>
        <end position="1558"/>
    </location>
</feature>
<proteinExistence type="inferred from homology"/>
<dbReference type="Pfam" id="PF07554">
    <property type="entry name" value="FIVAR"/>
    <property type="match status" value="5"/>
</dbReference>
<evidence type="ECO:0000256" key="6">
    <source>
        <dbReference type="SAM" id="Phobius"/>
    </source>
</evidence>
<keyword evidence="6" id="KW-0472">Membrane</keyword>
<dbReference type="SUPFAM" id="SSF51445">
    <property type="entry name" value="(Trans)glycosidases"/>
    <property type="match status" value="1"/>
</dbReference>
<keyword evidence="3 7" id="KW-0732">Signal</keyword>
<evidence type="ECO:0000256" key="4">
    <source>
        <dbReference type="ARBA" id="ARBA00022801"/>
    </source>
</evidence>
<evidence type="ECO:0000256" key="2">
    <source>
        <dbReference type="ARBA" id="ARBA00012662"/>
    </source>
</evidence>
<comment type="similarity">
    <text evidence="1">Belongs to the glycosyl hydrolase 29 family.</text>
</comment>
<dbReference type="EC" id="3.2.1.51" evidence="2"/>
<keyword evidence="6" id="KW-0812">Transmembrane</keyword>
<dbReference type="Pfam" id="PF01120">
    <property type="entry name" value="Alpha_L_fucos"/>
    <property type="match status" value="1"/>
</dbReference>
<dbReference type="PANTHER" id="PTHR10030">
    <property type="entry name" value="ALPHA-L-FUCOSIDASE"/>
    <property type="match status" value="1"/>
</dbReference>
<dbReference type="Gene3D" id="2.60.40.2030">
    <property type="match status" value="1"/>
</dbReference>
<evidence type="ECO:0000256" key="1">
    <source>
        <dbReference type="ARBA" id="ARBA00007951"/>
    </source>
</evidence>
<feature type="domain" description="F5/8 type C" evidence="8">
    <location>
        <begin position="385"/>
        <end position="479"/>
    </location>
</feature>
<dbReference type="InterPro" id="IPR038081">
    <property type="entry name" value="CalX-like_sf"/>
</dbReference>
<dbReference type="Gene3D" id="1.20.1270.70">
    <property type="entry name" value="Designed single chain three-helix bundle"/>
    <property type="match status" value="3"/>
</dbReference>
<evidence type="ECO:0000256" key="5">
    <source>
        <dbReference type="ARBA" id="ARBA00023295"/>
    </source>
</evidence>
<keyword evidence="6" id="KW-1133">Transmembrane helix</keyword>
<dbReference type="EMBL" id="FOIN01000014">
    <property type="protein sequence ID" value="SET48293.1"/>
    <property type="molecule type" value="Genomic_DNA"/>
</dbReference>
<dbReference type="PANTHER" id="PTHR10030:SF37">
    <property type="entry name" value="ALPHA-L-FUCOSIDASE-RELATED"/>
    <property type="match status" value="1"/>
</dbReference>
<dbReference type="InterPro" id="IPR017853">
    <property type="entry name" value="GH"/>
</dbReference>
<dbReference type="SUPFAM" id="SSF49785">
    <property type="entry name" value="Galactose-binding domain-like"/>
    <property type="match status" value="3"/>
</dbReference>
<dbReference type="Gene3D" id="1.20.1270.90">
    <property type="entry name" value="AF1782-like"/>
    <property type="match status" value="2"/>
</dbReference>
<reference evidence="10" key="1">
    <citation type="submission" date="2016-10" db="EMBL/GenBank/DDBJ databases">
        <authorList>
            <person name="Varghese N."/>
            <person name="Submissions S."/>
        </authorList>
    </citation>
    <scope>NUCLEOTIDE SEQUENCE [LARGE SCALE GENOMIC DNA]</scope>
    <source>
        <strain evidence="10">DSM 1551</strain>
    </source>
</reference>
<dbReference type="SUPFAM" id="SSF141072">
    <property type="entry name" value="CalX-like"/>
    <property type="match status" value="1"/>
</dbReference>
<dbReference type="CDD" id="cd02795">
    <property type="entry name" value="CBM6-CBM35-CBM36_like"/>
    <property type="match status" value="1"/>
</dbReference>
<protein>
    <recommendedName>
        <fullName evidence="2">alpha-L-fucosidase</fullName>
        <ecNumber evidence="2">3.2.1.51</ecNumber>
    </recommendedName>
</protein>
<evidence type="ECO:0000259" key="8">
    <source>
        <dbReference type="PROSITE" id="PS50022"/>
    </source>
</evidence>
<dbReference type="Gene3D" id="2.60.120.260">
    <property type="entry name" value="Galactose-binding domain-like"/>
    <property type="match status" value="4"/>
</dbReference>
<dbReference type="GO" id="GO:0016139">
    <property type="term" value="P:glycoside catabolic process"/>
    <property type="evidence" value="ECO:0007669"/>
    <property type="project" value="TreeGrafter"/>
</dbReference>
<name>A0A1I0ES05_9FIRM</name>
<evidence type="ECO:0000313" key="9">
    <source>
        <dbReference type="EMBL" id="SET48293.1"/>
    </source>
</evidence>
<dbReference type="Pfam" id="PF00754">
    <property type="entry name" value="F5_F8_type_C"/>
    <property type="match status" value="1"/>
</dbReference>
<keyword evidence="5" id="KW-0326">Glycosidase</keyword>
<dbReference type="GO" id="GO:0006004">
    <property type="term" value="P:fucose metabolic process"/>
    <property type="evidence" value="ECO:0007669"/>
    <property type="project" value="TreeGrafter"/>
</dbReference>
<dbReference type="NCBIfam" id="TIGR01167">
    <property type="entry name" value="LPXTG_anchor"/>
    <property type="match status" value="1"/>
</dbReference>
<dbReference type="RefSeq" id="WP_092353798.1">
    <property type="nucleotide sequence ID" value="NZ_FOIN01000014.1"/>
</dbReference>
<dbReference type="InterPro" id="IPR000933">
    <property type="entry name" value="Glyco_hydro_29"/>
</dbReference>
<dbReference type="PROSITE" id="PS50022">
    <property type="entry name" value="FA58C_3"/>
    <property type="match status" value="1"/>
</dbReference>
<dbReference type="Gene3D" id="3.20.20.80">
    <property type="entry name" value="Glycosidases"/>
    <property type="match status" value="1"/>
</dbReference>
<evidence type="ECO:0000256" key="3">
    <source>
        <dbReference type="ARBA" id="ARBA00022729"/>
    </source>
</evidence>
<evidence type="ECO:0000313" key="10">
    <source>
        <dbReference type="Proteomes" id="UP000198558"/>
    </source>
</evidence>
<dbReference type="InterPro" id="IPR000421">
    <property type="entry name" value="FA58C"/>
</dbReference>
<dbReference type="GO" id="GO:0005764">
    <property type="term" value="C:lysosome"/>
    <property type="evidence" value="ECO:0007669"/>
    <property type="project" value="TreeGrafter"/>
</dbReference>
<dbReference type="GeneID" id="78288370"/>
<keyword evidence="4" id="KW-0378">Hydrolase</keyword>